<proteinExistence type="inferred from homology"/>
<keyword evidence="3" id="KW-0732">Signal</keyword>
<dbReference type="Proteomes" id="UP000003246">
    <property type="component" value="Unassembled WGS sequence"/>
</dbReference>
<dbReference type="Pfam" id="PF08842">
    <property type="entry name" value="Mfa2"/>
    <property type="match status" value="1"/>
</dbReference>
<dbReference type="HOGENOM" id="CLU_078506_1_0_10"/>
<dbReference type="AlphaFoldDB" id="E5X442"/>
<gene>
    <name evidence="8" type="ORF">HMPREF1016_03700</name>
</gene>
<dbReference type="InterPro" id="IPR014941">
    <property type="entry name" value="FimB/Mfa2/Mfa3"/>
</dbReference>
<evidence type="ECO:0000256" key="1">
    <source>
        <dbReference type="ARBA" id="ARBA00004442"/>
    </source>
</evidence>
<evidence type="ECO:0000256" key="3">
    <source>
        <dbReference type="ARBA" id="ARBA00022729"/>
    </source>
</evidence>
<dbReference type="EMBL" id="ACWG01000056">
    <property type="protein sequence ID" value="EFV28081.1"/>
    <property type="molecule type" value="Genomic_DNA"/>
</dbReference>
<keyword evidence="7" id="KW-0449">Lipoprotein</keyword>
<evidence type="ECO:0000313" key="8">
    <source>
        <dbReference type="EMBL" id="EFV28081.1"/>
    </source>
</evidence>
<organism evidence="8 9">
    <name type="scientific">Bacteroides eggerthii 1_2_48FAA</name>
    <dbReference type="NCBI Taxonomy" id="665953"/>
    <lineage>
        <taxon>Bacteria</taxon>
        <taxon>Pseudomonadati</taxon>
        <taxon>Bacteroidota</taxon>
        <taxon>Bacteroidia</taxon>
        <taxon>Bacteroidales</taxon>
        <taxon>Bacteroidaceae</taxon>
        <taxon>Bacteroides</taxon>
    </lineage>
</organism>
<evidence type="ECO:0000256" key="2">
    <source>
        <dbReference type="ARBA" id="ARBA00007248"/>
    </source>
</evidence>
<dbReference type="RefSeq" id="WP_004295399.1">
    <property type="nucleotide sequence ID" value="NZ_GL622553.1"/>
</dbReference>
<comment type="subcellular location">
    <subcellularLocation>
        <location evidence="1">Cell outer membrane</location>
    </subcellularLocation>
</comment>
<keyword evidence="5" id="KW-0564">Palmitate</keyword>
<sequence>MFSTKTKNLLDTLHTSLSELVTLDYPGHDVLKLVAWGNGRQGSQTLPALRQGDHLETAFVSLIHQSQTRITYPVAGSPDDLFYGTIDIQTSADALSATGTLSDKELPLRRKVSGVAVTARHLKEYVGSSDGDFHYILRKTGNMLDFYGLPNGTDVSYRPEASFNDRGDFVSSVFNILPTEEELRIDIYHRGVLQTTVISDSNGKPLRVSEGRLLNVLVDFDGAISVEVKVTDWGKQEIWKEF</sequence>
<accession>E5X442</accession>
<protein>
    <submittedName>
        <fullName evidence="8">Uncharacterized protein</fullName>
    </submittedName>
</protein>
<reference evidence="8 9" key="1">
    <citation type="submission" date="2010-10" db="EMBL/GenBank/DDBJ databases">
        <title>The Genome Sequence of Bacteroides eggerthii strain 1_2_48FAA.</title>
        <authorList>
            <consortium name="The Broad Institute Genome Sequencing Platform"/>
            <person name="Ward D."/>
            <person name="Earl A."/>
            <person name="Feldgarden M."/>
            <person name="Young S.K."/>
            <person name="Gargeya S."/>
            <person name="Zeng Q."/>
            <person name="Alvarado L."/>
            <person name="Berlin A."/>
            <person name="Bochicchio J."/>
            <person name="Chapman S.B."/>
            <person name="Chen Z."/>
            <person name="Freedman E."/>
            <person name="Gellesch M."/>
            <person name="Goldberg J."/>
            <person name="Griggs A."/>
            <person name="Gujja S."/>
            <person name="Heilman E."/>
            <person name="Heiman D."/>
            <person name="Howarth C."/>
            <person name="Mehta T."/>
            <person name="Neiman D."/>
            <person name="Pearson M."/>
            <person name="Roberts A."/>
            <person name="Saif S."/>
            <person name="Shea T."/>
            <person name="Shenoy N."/>
            <person name="Sisk P."/>
            <person name="Stolte C."/>
            <person name="Sykes S."/>
            <person name="White J."/>
            <person name="Yandava C."/>
            <person name="Allen-Vercoe E."/>
            <person name="Ambrose C."/>
            <person name="Strauss J."/>
            <person name="Daigneault M."/>
            <person name="Haas B."/>
            <person name="Nusbaum C."/>
            <person name="Birren B."/>
        </authorList>
    </citation>
    <scope>NUCLEOTIDE SEQUENCE [LARGE SCALE GENOMIC DNA]</scope>
    <source>
        <strain evidence="8 9">1_2_48FAA</strain>
    </source>
</reference>
<evidence type="ECO:0000256" key="5">
    <source>
        <dbReference type="ARBA" id="ARBA00023139"/>
    </source>
</evidence>
<comment type="similarity">
    <text evidence="2">Belongs to the bacteroidetes fimbrillin superfamily. FimB/Mfa2 family.</text>
</comment>
<comment type="caution">
    <text evidence="8">The sequence shown here is derived from an EMBL/GenBank/DDBJ whole genome shotgun (WGS) entry which is preliminary data.</text>
</comment>
<evidence type="ECO:0000256" key="7">
    <source>
        <dbReference type="ARBA" id="ARBA00023288"/>
    </source>
</evidence>
<evidence type="ECO:0000313" key="9">
    <source>
        <dbReference type="Proteomes" id="UP000003246"/>
    </source>
</evidence>
<keyword evidence="6" id="KW-0998">Cell outer membrane</keyword>
<evidence type="ECO:0000256" key="6">
    <source>
        <dbReference type="ARBA" id="ARBA00023237"/>
    </source>
</evidence>
<name>E5X442_9BACE</name>
<keyword evidence="4" id="KW-0472">Membrane</keyword>
<evidence type="ECO:0000256" key="4">
    <source>
        <dbReference type="ARBA" id="ARBA00023136"/>
    </source>
</evidence>
<dbReference type="GO" id="GO:0009279">
    <property type="term" value="C:cell outer membrane"/>
    <property type="evidence" value="ECO:0007669"/>
    <property type="project" value="UniProtKB-SubCell"/>
</dbReference>